<dbReference type="Proteomes" id="UP000694892">
    <property type="component" value="Chromosome 7L"/>
</dbReference>
<evidence type="ECO:0000256" key="1">
    <source>
        <dbReference type="SAM" id="MobiDB-lite"/>
    </source>
</evidence>
<organism evidence="2 3">
    <name type="scientific">Xenopus laevis</name>
    <name type="common">African clawed frog</name>
    <dbReference type="NCBI Taxonomy" id="8355"/>
    <lineage>
        <taxon>Eukaryota</taxon>
        <taxon>Metazoa</taxon>
        <taxon>Chordata</taxon>
        <taxon>Craniata</taxon>
        <taxon>Vertebrata</taxon>
        <taxon>Euteleostomi</taxon>
        <taxon>Amphibia</taxon>
        <taxon>Batrachia</taxon>
        <taxon>Anura</taxon>
        <taxon>Pipoidea</taxon>
        <taxon>Pipidae</taxon>
        <taxon>Xenopodinae</taxon>
        <taxon>Xenopus</taxon>
        <taxon>Xenopus</taxon>
    </lineage>
</organism>
<evidence type="ECO:0000313" key="3">
    <source>
        <dbReference type="Proteomes" id="UP000694892"/>
    </source>
</evidence>
<accession>A0A974CE09</accession>
<feature type="region of interest" description="Disordered" evidence="1">
    <location>
        <begin position="1"/>
        <end position="20"/>
    </location>
</feature>
<protein>
    <submittedName>
        <fullName evidence="2">Uncharacterized protein</fullName>
    </submittedName>
</protein>
<dbReference type="AlphaFoldDB" id="A0A974CE09"/>
<dbReference type="EMBL" id="CM004478">
    <property type="protein sequence ID" value="OCT71468.1"/>
    <property type="molecule type" value="Genomic_DNA"/>
</dbReference>
<gene>
    <name evidence="2" type="ORF">XELAEV_18034447mg</name>
</gene>
<reference evidence="3" key="1">
    <citation type="journal article" date="2016" name="Nature">
        <title>Genome evolution in the allotetraploid frog Xenopus laevis.</title>
        <authorList>
            <person name="Session A.M."/>
            <person name="Uno Y."/>
            <person name="Kwon T."/>
            <person name="Chapman J.A."/>
            <person name="Toyoda A."/>
            <person name="Takahashi S."/>
            <person name="Fukui A."/>
            <person name="Hikosaka A."/>
            <person name="Suzuki A."/>
            <person name="Kondo M."/>
            <person name="van Heeringen S.J."/>
            <person name="Quigley I."/>
            <person name="Heinz S."/>
            <person name="Ogino H."/>
            <person name="Ochi H."/>
            <person name="Hellsten U."/>
            <person name="Lyons J.B."/>
            <person name="Simakov O."/>
            <person name="Putnam N."/>
            <person name="Stites J."/>
            <person name="Kuroki Y."/>
            <person name="Tanaka T."/>
            <person name="Michiue T."/>
            <person name="Watanabe M."/>
            <person name="Bogdanovic O."/>
            <person name="Lister R."/>
            <person name="Georgiou G."/>
            <person name="Paranjpe S.S."/>
            <person name="van Kruijsbergen I."/>
            <person name="Shu S."/>
            <person name="Carlson J."/>
            <person name="Kinoshita T."/>
            <person name="Ohta Y."/>
            <person name="Mawaribuchi S."/>
            <person name="Jenkins J."/>
            <person name="Grimwood J."/>
            <person name="Schmutz J."/>
            <person name="Mitros T."/>
            <person name="Mozaffari S.V."/>
            <person name="Suzuki Y."/>
            <person name="Haramoto Y."/>
            <person name="Yamamoto T.S."/>
            <person name="Takagi C."/>
            <person name="Heald R."/>
            <person name="Miller K."/>
            <person name="Haudenschild C."/>
            <person name="Kitzman J."/>
            <person name="Nakayama T."/>
            <person name="Izutsu Y."/>
            <person name="Robert J."/>
            <person name="Fortriede J."/>
            <person name="Burns K."/>
            <person name="Lotay V."/>
            <person name="Karimi K."/>
            <person name="Yasuoka Y."/>
            <person name="Dichmann D.S."/>
            <person name="Flajnik M.F."/>
            <person name="Houston D.W."/>
            <person name="Shendure J."/>
            <person name="DuPasquier L."/>
            <person name="Vize P.D."/>
            <person name="Zorn A.M."/>
            <person name="Ito M."/>
            <person name="Marcotte E.M."/>
            <person name="Wallingford J.B."/>
            <person name="Ito Y."/>
            <person name="Asashima M."/>
            <person name="Ueno N."/>
            <person name="Matsuda Y."/>
            <person name="Veenstra G.J."/>
            <person name="Fujiyama A."/>
            <person name="Harland R.M."/>
            <person name="Taira M."/>
            <person name="Rokhsar D.S."/>
        </authorList>
    </citation>
    <scope>NUCLEOTIDE SEQUENCE [LARGE SCALE GENOMIC DNA]</scope>
    <source>
        <strain evidence="3">J</strain>
    </source>
</reference>
<sequence length="94" mass="10368">MSLAQLEPLKPAASTTTAPKVPPLHITYLTVHSVIGTRNSQQDKKRTLVRGGLMMVMSLQPSLTLFQSFVPVSPQPNLTLPSLHPLDFRADYPF</sequence>
<proteinExistence type="predicted"/>
<evidence type="ECO:0000313" key="2">
    <source>
        <dbReference type="EMBL" id="OCT71468.1"/>
    </source>
</evidence>
<name>A0A974CE09_XENLA</name>